<feature type="transmembrane region" description="Helical" evidence="2">
    <location>
        <begin position="165"/>
        <end position="190"/>
    </location>
</feature>
<feature type="compositionally biased region" description="Polar residues" evidence="1">
    <location>
        <begin position="367"/>
        <end position="382"/>
    </location>
</feature>
<dbReference type="AlphaFoldDB" id="A0A8H7AXA3"/>
<feature type="transmembrane region" description="Helical" evidence="2">
    <location>
        <begin position="43"/>
        <end position="62"/>
    </location>
</feature>
<feature type="transmembrane region" description="Helical" evidence="2">
    <location>
        <begin position="74"/>
        <end position="96"/>
    </location>
</feature>
<gene>
    <name evidence="3" type="ORF">GJ744_011913</name>
</gene>
<name>A0A8H7AXA3_9EURO</name>
<keyword evidence="4" id="KW-1185">Reference proteome</keyword>
<feature type="region of interest" description="Disordered" evidence="1">
    <location>
        <begin position="402"/>
        <end position="445"/>
    </location>
</feature>
<sequence>MSNNCTLDGNADLYGRGVRVGYYLQWYASILATWICPSEVPKIRIANTVFTSAVFIALLVQIGRSTTFEVIDIYITMLFTFGWTVTGSVVLLWRIATGFDVRWDPSLYHRNKLTIGPLFQACYPLFLIAVFVLQIWFWTAKVGATDLKDCPRIGFLFMKVALNNILFRALNASIFVLLLVLTTLFLVTNFKPISAVGGSGIYNRLTQTRSVSASLAMLYYIFNSLADLFVATTILIATELSIHWNNITNVSSISNPGQLIPLLIGIACVIRVLYRGGRRLFNKTQFTISGVLGPSTDPDEKMQDPTNGPPGSHNDESAPLELKAASTPLQNPDMALQHLEPGQLHLNCSGLHAQVTEPTLAAPSPDLANNTETTFPSTPDPSSQDEEMQPVPVIVLDATSTSTSISTTSQQSSLTTRTPNKVTVTGSYGGSTGAYYGGGGRRGYN</sequence>
<evidence type="ECO:0000256" key="1">
    <source>
        <dbReference type="SAM" id="MobiDB-lite"/>
    </source>
</evidence>
<dbReference type="OrthoDB" id="4121249at2759"/>
<feature type="transmembrane region" description="Helical" evidence="2">
    <location>
        <begin position="211"/>
        <end position="237"/>
    </location>
</feature>
<protein>
    <submittedName>
        <fullName evidence="3">Uncharacterized protein</fullName>
    </submittedName>
</protein>
<comment type="caution">
    <text evidence="3">The sequence shown here is derived from an EMBL/GenBank/DDBJ whole genome shotgun (WGS) entry which is preliminary data.</text>
</comment>
<feature type="compositionally biased region" description="Low complexity" evidence="1">
    <location>
        <begin position="402"/>
        <end position="416"/>
    </location>
</feature>
<keyword evidence="2" id="KW-0812">Transmembrane</keyword>
<dbReference type="Proteomes" id="UP000606974">
    <property type="component" value="Unassembled WGS sequence"/>
</dbReference>
<feature type="compositionally biased region" description="Gly residues" evidence="1">
    <location>
        <begin position="427"/>
        <end position="445"/>
    </location>
</feature>
<feature type="transmembrane region" description="Helical" evidence="2">
    <location>
        <begin position="117"/>
        <end position="138"/>
    </location>
</feature>
<keyword evidence="2" id="KW-0472">Membrane</keyword>
<accession>A0A8H7AXA3</accession>
<evidence type="ECO:0000256" key="2">
    <source>
        <dbReference type="SAM" id="Phobius"/>
    </source>
</evidence>
<organism evidence="3 4">
    <name type="scientific">Endocarpon pusillum</name>
    <dbReference type="NCBI Taxonomy" id="364733"/>
    <lineage>
        <taxon>Eukaryota</taxon>
        <taxon>Fungi</taxon>
        <taxon>Dikarya</taxon>
        <taxon>Ascomycota</taxon>
        <taxon>Pezizomycotina</taxon>
        <taxon>Eurotiomycetes</taxon>
        <taxon>Chaetothyriomycetidae</taxon>
        <taxon>Verrucariales</taxon>
        <taxon>Verrucariaceae</taxon>
        <taxon>Endocarpon</taxon>
    </lineage>
</organism>
<dbReference type="EMBL" id="JAACFV010000009">
    <property type="protein sequence ID" value="KAF7512810.1"/>
    <property type="molecule type" value="Genomic_DNA"/>
</dbReference>
<reference evidence="3" key="1">
    <citation type="submission" date="2020-02" db="EMBL/GenBank/DDBJ databases">
        <authorList>
            <person name="Palmer J.M."/>
        </authorList>
    </citation>
    <scope>NUCLEOTIDE SEQUENCE</scope>
    <source>
        <strain evidence="3">EPUS1.4</strain>
        <tissue evidence="3">Thallus</tissue>
    </source>
</reference>
<feature type="transmembrane region" description="Helical" evidence="2">
    <location>
        <begin position="20"/>
        <end position="36"/>
    </location>
</feature>
<evidence type="ECO:0000313" key="3">
    <source>
        <dbReference type="EMBL" id="KAF7512810.1"/>
    </source>
</evidence>
<feature type="transmembrane region" description="Helical" evidence="2">
    <location>
        <begin position="257"/>
        <end position="274"/>
    </location>
</feature>
<feature type="region of interest" description="Disordered" evidence="1">
    <location>
        <begin position="291"/>
        <end position="318"/>
    </location>
</feature>
<feature type="region of interest" description="Disordered" evidence="1">
    <location>
        <begin position="361"/>
        <end position="387"/>
    </location>
</feature>
<evidence type="ECO:0000313" key="4">
    <source>
        <dbReference type="Proteomes" id="UP000606974"/>
    </source>
</evidence>
<keyword evidence="2" id="KW-1133">Transmembrane helix</keyword>
<proteinExistence type="predicted"/>